<keyword evidence="3 7" id="KW-0812">Transmembrane</keyword>
<evidence type="ECO:0000256" key="6">
    <source>
        <dbReference type="PIRSR" id="PIRSR604254-1"/>
    </source>
</evidence>
<reference evidence="8" key="1">
    <citation type="submission" date="2016-12" db="EMBL/GenBank/DDBJ databases">
        <title>An insight into the sialome and mialome of the sand fly, Nyssomyia neivai.</title>
        <authorList>
            <person name="Sebastian V."/>
            <person name="Goulart T.M."/>
            <person name="Oliveira W."/>
            <person name="Calvo E."/>
            <person name="Oliveira L.F."/>
            <person name="Pinto M.C."/>
            <person name="Rosselino A.M."/>
            <person name="Ribeiro J.M."/>
        </authorList>
    </citation>
    <scope>NUCLEOTIDE SEQUENCE</scope>
</reference>
<feature type="binding site" evidence="6">
    <location>
        <position position="280"/>
    </location>
    <ligand>
        <name>Zn(2+)</name>
        <dbReference type="ChEBI" id="CHEBI:29105"/>
    </ligand>
</feature>
<evidence type="ECO:0000256" key="1">
    <source>
        <dbReference type="ARBA" id="ARBA00004141"/>
    </source>
</evidence>
<dbReference type="GO" id="GO:0046872">
    <property type="term" value="F:metal ion binding"/>
    <property type="evidence" value="ECO:0007669"/>
    <property type="project" value="UniProtKB-KW"/>
</dbReference>
<feature type="transmembrane region" description="Helical" evidence="7">
    <location>
        <begin position="111"/>
        <end position="134"/>
    </location>
</feature>
<sequence length="324" mass="37796">MNNIICTEEKSDTKAETAENDCSNHQISTNEYKKLRKLLCYDDAPKYLQFNSYIRNGYRNLLPTKLCLESIFWWTNETFNIWSHIFGWFLFLGLSFVDITFLNIHATSQDKIVVCSLLICFQTCMILSSVYHTFSCRSEKDYDCFLTYDLLGIALSLFAIYISGIYYAFWCHDNLRNFYIFTVGAIFVAALVLQIPRLKVHSNVKMLMFVAWAAYGVIPTIHWTIELGGFENTMVRLLIPRVIGMYIIVGLAFLIYITRIPERWFTGKVDYFGHSHNLWHILVVCALYYWHNTGMKYAIHMIENGCVEDRLKCYQNPSDVTLSS</sequence>
<feature type="transmembrane region" description="Helical" evidence="7">
    <location>
        <begin position="175"/>
        <end position="195"/>
    </location>
</feature>
<evidence type="ECO:0000256" key="5">
    <source>
        <dbReference type="ARBA" id="ARBA00023136"/>
    </source>
</evidence>
<evidence type="ECO:0000256" key="7">
    <source>
        <dbReference type="SAM" id="Phobius"/>
    </source>
</evidence>
<comment type="similarity">
    <text evidence="2">Belongs to the ADIPOR family.</text>
</comment>
<dbReference type="InterPro" id="IPR004254">
    <property type="entry name" value="AdipoR/HlyIII-related"/>
</dbReference>
<comment type="subcellular location">
    <subcellularLocation>
        <location evidence="1">Membrane</location>
        <topology evidence="1">Multi-pass membrane protein</topology>
    </subcellularLocation>
</comment>
<feature type="transmembrane region" description="Helical" evidence="7">
    <location>
        <begin position="269"/>
        <end position="290"/>
    </location>
</feature>
<dbReference type="PANTHER" id="PTHR20855">
    <property type="entry name" value="ADIPOR/PROGESTIN RECEPTOR-RELATED"/>
    <property type="match status" value="1"/>
</dbReference>
<feature type="transmembrane region" description="Helical" evidence="7">
    <location>
        <begin position="146"/>
        <end position="169"/>
    </location>
</feature>
<dbReference type="AlphaFoldDB" id="A0A1L8DK16"/>
<feature type="transmembrane region" description="Helical" evidence="7">
    <location>
        <begin position="237"/>
        <end position="257"/>
    </location>
</feature>
<evidence type="ECO:0000313" key="8">
    <source>
        <dbReference type="EMBL" id="JAV06802.1"/>
    </source>
</evidence>
<feature type="transmembrane region" description="Helical" evidence="7">
    <location>
        <begin position="207"/>
        <end position="225"/>
    </location>
</feature>
<keyword evidence="5 7" id="KW-0472">Membrane</keyword>
<feature type="binding site" evidence="6">
    <location>
        <position position="132"/>
    </location>
    <ligand>
        <name>Zn(2+)</name>
        <dbReference type="ChEBI" id="CHEBI:29105"/>
    </ligand>
</feature>
<dbReference type="PANTHER" id="PTHR20855:SF15">
    <property type="entry name" value="PROGESTIN AND ADIPOQ RECEPTOR FAMILY MEMBER 3"/>
    <property type="match status" value="1"/>
</dbReference>
<evidence type="ECO:0000256" key="2">
    <source>
        <dbReference type="ARBA" id="ARBA00007018"/>
    </source>
</evidence>
<feature type="binding site" evidence="6">
    <location>
        <position position="276"/>
    </location>
    <ligand>
        <name>Zn(2+)</name>
        <dbReference type="ChEBI" id="CHEBI:29105"/>
    </ligand>
</feature>
<keyword evidence="6" id="KW-0479">Metal-binding</keyword>
<proteinExistence type="inferred from homology"/>
<keyword evidence="8" id="KW-0675">Receptor</keyword>
<protein>
    <submittedName>
        <fullName evidence="8">Putative progestin and adipoq receptor family member iii</fullName>
    </submittedName>
</protein>
<feature type="transmembrane region" description="Helical" evidence="7">
    <location>
        <begin position="85"/>
        <end position="105"/>
    </location>
</feature>
<dbReference type="EMBL" id="GFDF01007282">
    <property type="protein sequence ID" value="JAV06802.1"/>
    <property type="molecule type" value="Transcribed_RNA"/>
</dbReference>
<organism evidence="8">
    <name type="scientific">Nyssomyia neivai</name>
    <dbReference type="NCBI Taxonomy" id="330878"/>
    <lineage>
        <taxon>Eukaryota</taxon>
        <taxon>Metazoa</taxon>
        <taxon>Ecdysozoa</taxon>
        <taxon>Arthropoda</taxon>
        <taxon>Hexapoda</taxon>
        <taxon>Insecta</taxon>
        <taxon>Pterygota</taxon>
        <taxon>Neoptera</taxon>
        <taxon>Endopterygota</taxon>
        <taxon>Diptera</taxon>
        <taxon>Nematocera</taxon>
        <taxon>Psychodoidea</taxon>
        <taxon>Psychodidae</taxon>
        <taxon>Nyssomyia</taxon>
    </lineage>
</organism>
<name>A0A1L8DK16_9DIPT</name>
<dbReference type="Pfam" id="PF03006">
    <property type="entry name" value="HlyIII"/>
    <property type="match status" value="1"/>
</dbReference>
<dbReference type="GO" id="GO:0016020">
    <property type="term" value="C:membrane"/>
    <property type="evidence" value="ECO:0007669"/>
    <property type="project" value="UniProtKB-SubCell"/>
</dbReference>
<evidence type="ECO:0000256" key="3">
    <source>
        <dbReference type="ARBA" id="ARBA00022692"/>
    </source>
</evidence>
<keyword evidence="4 7" id="KW-1133">Transmembrane helix</keyword>
<keyword evidence="6" id="KW-0862">Zinc</keyword>
<dbReference type="GO" id="GO:0038023">
    <property type="term" value="F:signaling receptor activity"/>
    <property type="evidence" value="ECO:0007669"/>
    <property type="project" value="TreeGrafter"/>
</dbReference>
<accession>A0A1L8DK16</accession>
<evidence type="ECO:0000256" key="4">
    <source>
        <dbReference type="ARBA" id="ARBA00022989"/>
    </source>
</evidence>